<name>A0A9P4Q2D4_9PEZI</name>
<dbReference type="EMBL" id="MU003813">
    <property type="protein sequence ID" value="KAF2719313.1"/>
    <property type="molecule type" value="Genomic_DNA"/>
</dbReference>
<evidence type="ECO:0000313" key="1">
    <source>
        <dbReference type="EMBL" id="KAF2719313.1"/>
    </source>
</evidence>
<evidence type="ECO:0008006" key="3">
    <source>
        <dbReference type="Google" id="ProtNLM"/>
    </source>
</evidence>
<gene>
    <name evidence="1" type="ORF">K431DRAFT_228901</name>
</gene>
<reference evidence="1" key="1">
    <citation type="journal article" date="2020" name="Stud. Mycol.">
        <title>101 Dothideomycetes genomes: a test case for predicting lifestyles and emergence of pathogens.</title>
        <authorList>
            <person name="Haridas S."/>
            <person name="Albert R."/>
            <person name="Binder M."/>
            <person name="Bloem J."/>
            <person name="Labutti K."/>
            <person name="Salamov A."/>
            <person name="Andreopoulos B."/>
            <person name="Baker S."/>
            <person name="Barry K."/>
            <person name="Bills G."/>
            <person name="Bluhm B."/>
            <person name="Cannon C."/>
            <person name="Castanera R."/>
            <person name="Culley D."/>
            <person name="Daum C."/>
            <person name="Ezra D."/>
            <person name="Gonzalez J."/>
            <person name="Henrissat B."/>
            <person name="Kuo A."/>
            <person name="Liang C."/>
            <person name="Lipzen A."/>
            <person name="Lutzoni F."/>
            <person name="Magnuson J."/>
            <person name="Mondo S."/>
            <person name="Nolan M."/>
            <person name="Ohm R."/>
            <person name="Pangilinan J."/>
            <person name="Park H.-J."/>
            <person name="Ramirez L."/>
            <person name="Alfaro M."/>
            <person name="Sun H."/>
            <person name="Tritt A."/>
            <person name="Yoshinaga Y."/>
            <person name="Zwiers L.-H."/>
            <person name="Turgeon B."/>
            <person name="Goodwin S."/>
            <person name="Spatafora J."/>
            <person name="Crous P."/>
            <person name="Grigoriev I."/>
        </authorList>
    </citation>
    <scope>NUCLEOTIDE SEQUENCE</scope>
    <source>
        <strain evidence="1">CBS 116435</strain>
    </source>
</reference>
<dbReference type="PANTHER" id="PTHR38790">
    <property type="entry name" value="2EXR DOMAIN-CONTAINING PROTEIN-RELATED"/>
    <property type="match status" value="1"/>
</dbReference>
<organism evidence="1 2">
    <name type="scientific">Polychaeton citri CBS 116435</name>
    <dbReference type="NCBI Taxonomy" id="1314669"/>
    <lineage>
        <taxon>Eukaryota</taxon>
        <taxon>Fungi</taxon>
        <taxon>Dikarya</taxon>
        <taxon>Ascomycota</taxon>
        <taxon>Pezizomycotina</taxon>
        <taxon>Dothideomycetes</taxon>
        <taxon>Dothideomycetidae</taxon>
        <taxon>Capnodiales</taxon>
        <taxon>Capnodiaceae</taxon>
        <taxon>Polychaeton</taxon>
    </lineage>
</organism>
<dbReference type="AlphaFoldDB" id="A0A9P4Q2D4"/>
<comment type="caution">
    <text evidence="1">The sequence shown here is derived from an EMBL/GenBank/DDBJ whole genome shotgun (WGS) entry which is preliminary data.</text>
</comment>
<accession>A0A9P4Q2D4</accession>
<evidence type="ECO:0000313" key="2">
    <source>
        <dbReference type="Proteomes" id="UP000799441"/>
    </source>
</evidence>
<dbReference type="Proteomes" id="UP000799441">
    <property type="component" value="Unassembled WGS sequence"/>
</dbReference>
<sequence length="271" mass="30126">MAQGAASLLTLPCELRNVIYGYLFPLDRIQQAMPTLEAPPNTLAVALNITPTSRTNAALLPSERACNRLSILQTCHQIHDEAHLLALSNTPFHISGDCSYPDFFSWRSRELSLKKISAIRHLTLTAKIPHLRAMNEQWNGMPFGSTNLCLETLTIVPKRTDASYSAYAEVADLSQTHTLAYILAETLKTLKNVGVVVVRNDGCFKDVVWGVLYRSLVYRVWRWGGHSCGIRFEFDEERGNSFSAHLGADMTGGQECGDEVLRLLGGSDWNT</sequence>
<protein>
    <recommendedName>
        <fullName evidence="3">F-box domain-containing protein</fullName>
    </recommendedName>
</protein>
<proteinExistence type="predicted"/>
<dbReference type="OrthoDB" id="5413827at2759"/>
<keyword evidence="2" id="KW-1185">Reference proteome</keyword>